<sequence length="121" mass="13719">MRQVRKFLADKDRGISINLFAELCGLGEQTIKDVFIHQSYPMSEYVQIRTSKGYASWQKGQVAVMQNRDNTRFVSYRKEAKPVMVRTTGLQVVNGEIRIKVGISNKADYSGKTLDETIGRG</sequence>
<accession>A0A6J5SZE8</accession>
<organism evidence="2">
    <name type="scientific">uncultured Caudovirales phage</name>
    <dbReference type="NCBI Taxonomy" id="2100421"/>
    <lineage>
        <taxon>Viruses</taxon>
        <taxon>Duplodnaviria</taxon>
        <taxon>Heunggongvirae</taxon>
        <taxon>Uroviricota</taxon>
        <taxon>Caudoviricetes</taxon>
        <taxon>Peduoviridae</taxon>
        <taxon>Maltschvirus</taxon>
        <taxon>Maltschvirus maltsch</taxon>
    </lineage>
</organism>
<protein>
    <submittedName>
        <fullName evidence="2">Uncharacterized protein</fullName>
    </submittedName>
</protein>
<dbReference type="EMBL" id="LR797484">
    <property type="protein sequence ID" value="CAB4219787.1"/>
    <property type="molecule type" value="Genomic_DNA"/>
</dbReference>
<reference evidence="2" key="1">
    <citation type="submission" date="2020-05" db="EMBL/GenBank/DDBJ databases">
        <authorList>
            <person name="Chiriac C."/>
            <person name="Salcher M."/>
            <person name="Ghai R."/>
            <person name="Kavagutti S V."/>
        </authorList>
    </citation>
    <scope>NUCLEOTIDE SEQUENCE</scope>
</reference>
<proteinExistence type="predicted"/>
<gene>
    <name evidence="1" type="ORF">UFOVP1113_40</name>
    <name evidence="3" type="ORF">UFOVP1563_14</name>
    <name evidence="2" type="ORF">UFOVP1627_47</name>
</gene>
<evidence type="ECO:0000313" key="1">
    <source>
        <dbReference type="EMBL" id="CAB4184844.1"/>
    </source>
</evidence>
<name>A0A6J5SZE8_9CAUD</name>
<evidence type="ECO:0000313" key="3">
    <source>
        <dbReference type="EMBL" id="CAB5229591.1"/>
    </source>
</evidence>
<evidence type="ECO:0000313" key="2">
    <source>
        <dbReference type="EMBL" id="CAB4219787.1"/>
    </source>
</evidence>
<dbReference type="EMBL" id="LR797072">
    <property type="protein sequence ID" value="CAB4184844.1"/>
    <property type="molecule type" value="Genomic_DNA"/>
</dbReference>
<dbReference type="EMBL" id="LR798404">
    <property type="protein sequence ID" value="CAB5229591.1"/>
    <property type="molecule type" value="Genomic_DNA"/>
</dbReference>